<protein>
    <recommendedName>
        <fullName evidence="5">Secreted protein</fullName>
    </recommendedName>
</protein>
<dbReference type="Proteomes" id="UP001501237">
    <property type="component" value="Unassembled WGS sequence"/>
</dbReference>
<evidence type="ECO:0008006" key="5">
    <source>
        <dbReference type="Google" id="ProtNLM"/>
    </source>
</evidence>
<comment type="caution">
    <text evidence="3">The sequence shown here is derived from an EMBL/GenBank/DDBJ whole genome shotgun (WGS) entry which is preliminary data.</text>
</comment>
<accession>A0ABP6Q9Q0</accession>
<reference evidence="4" key="1">
    <citation type="journal article" date="2019" name="Int. J. Syst. Evol. Microbiol.">
        <title>The Global Catalogue of Microorganisms (GCM) 10K type strain sequencing project: providing services to taxonomists for standard genome sequencing and annotation.</title>
        <authorList>
            <consortium name="The Broad Institute Genomics Platform"/>
            <consortium name="The Broad Institute Genome Sequencing Center for Infectious Disease"/>
            <person name="Wu L."/>
            <person name="Ma J."/>
        </authorList>
    </citation>
    <scope>NUCLEOTIDE SEQUENCE [LARGE SCALE GENOMIC DNA]</scope>
    <source>
        <strain evidence="4">JCM 9377</strain>
    </source>
</reference>
<keyword evidence="4" id="KW-1185">Reference proteome</keyword>
<dbReference type="RefSeq" id="WP_344827663.1">
    <property type="nucleotide sequence ID" value="NZ_BAAAUV010000006.1"/>
</dbReference>
<evidence type="ECO:0000256" key="2">
    <source>
        <dbReference type="SAM" id="Phobius"/>
    </source>
</evidence>
<keyword evidence="2" id="KW-1133">Transmembrane helix</keyword>
<keyword evidence="2" id="KW-0472">Membrane</keyword>
<gene>
    <name evidence="3" type="ORF">GCM10010468_28370</name>
</gene>
<sequence>MSDSPLHHRVLRSVGYLLTGLLVLGAVAVLAWPMMGKDDGGGGGEGARPRPTGQQPTPQGDGTDPFAMLDPNLDTSGSKNTGACGAKSASYKRAGDGIEITVVYTGVGTVRAVVLPAEGEPQIQSYTTAQDPHPHTFQFDGVSPQAIKKVSLTIMNSTGMTDCDVPRK</sequence>
<dbReference type="EMBL" id="BAAAUV010000006">
    <property type="protein sequence ID" value="GAA3210431.1"/>
    <property type="molecule type" value="Genomic_DNA"/>
</dbReference>
<evidence type="ECO:0000313" key="4">
    <source>
        <dbReference type="Proteomes" id="UP001501237"/>
    </source>
</evidence>
<organism evidence="3 4">
    <name type="scientific">Actinocorallia longicatena</name>
    <dbReference type="NCBI Taxonomy" id="111803"/>
    <lineage>
        <taxon>Bacteria</taxon>
        <taxon>Bacillati</taxon>
        <taxon>Actinomycetota</taxon>
        <taxon>Actinomycetes</taxon>
        <taxon>Streptosporangiales</taxon>
        <taxon>Thermomonosporaceae</taxon>
        <taxon>Actinocorallia</taxon>
    </lineage>
</organism>
<proteinExistence type="predicted"/>
<feature type="transmembrane region" description="Helical" evidence="2">
    <location>
        <begin position="14"/>
        <end position="32"/>
    </location>
</feature>
<feature type="region of interest" description="Disordered" evidence="1">
    <location>
        <begin position="40"/>
        <end position="88"/>
    </location>
</feature>
<evidence type="ECO:0000313" key="3">
    <source>
        <dbReference type="EMBL" id="GAA3210431.1"/>
    </source>
</evidence>
<evidence type="ECO:0000256" key="1">
    <source>
        <dbReference type="SAM" id="MobiDB-lite"/>
    </source>
</evidence>
<name>A0ABP6Q9Q0_9ACTN</name>
<feature type="compositionally biased region" description="Low complexity" evidence="1">
    <location>
        <begin position="49"/>
        <end position="65"/>
    </location>
</feature>
<keyword evidence="2" id="KW-0812">Transmembrane</keyword>